<keyword evidence="2" id="KW-1185">Reference proteome</keyword>
<dbReference type="EMBL" id="PEBQ01000030">
    <property type="protein sequence ID" value="PHY95220.1"/>
    <property type="molecule type" value="Genomic_DNA"/>
</dbReference>
<sequence>MHPLCSRQGTVFSCNKFARGQSIKSQRIQRLTPYSLQLVLWRLGRSRKPIQHG</sequence>
<gene>
    <name evidence="1" type="ORF">CSR02_02835</name>
</gene>
<dbReference type="Proteomes" id="UP000228751">
    <property type="component" value="Unassembled WGS sequence"/>
</dbReference>
<reference evidence="1 2" key="1">
    <citation type="submission" date="2017-10" db="EMBL/GenBank/DDBJ databases">
        <title>Genomic analysis of the genus Acetobacter.</title>
        <authorList>
            <person name="Kim K.H."/>
            <person name="Chun B.H."/>
            <person name="Son A.R."/>
            <person name="Jeon C.O."/>
        </authorList>
    </citation>
    <scope>NUCLEOTIDE SEQUENCE [LARGE SCALE GENOMIC DNA]</scope>
    <source>
        <strain evidence="1 2">LHT 2458</strain>
    </source>
</reference>
<protein>
    <submittedName>
        <fullName evidence="1">Uncharacterized protein</fullName>
    </submittedName>
</protein>
<evidence type="ECO:0000313" key="2">
    <source>
        <dbReference type="Proteomes" id="UP000228751"/>
    </source>
</evidence>
<name>A0A2G4RFE6_9PROT</name>
<comment type="caution">
    <text evidence="1">The sequence shown here is derived from an EMBL/GenBank/DDBJ whole genome shotgun (WGS) entry which is preliminary data.</text>
</comment>
<accession>A0A2G4RFE6</accession>
<proteinExistence type="predicted"/>
<organism evidence="1 2">
    <name type="scientific">Acetobacter pomorum</name>
    <dbReference type="NCBI Taxonomy" id="65959"/>
    <lineage>
        <taxon>Bacteria</taxon>
        <taxon>Pseudomonadati</taxon>
        <taxon>Pseudomonadota</taxon>
        <taxon>Alphaproteobacteria</taxon>
        <taxon>Acetobacterales</taxon>
        <taxon>Acetobacteraceae</taxon>
        <taxon>Acetobacter</taxon>
    </lineage>
</organism>
<evidence type="ECO:0000313" key="1">
    <source>
        <dbReference type="EMBL" id="PHY95220.1"/>
    </source>
</evidence>
<dbReference type="AlphaFoldDB" id="A0A2G4RFE6"/>